<dbReference type="AlphaFoldDB" id="A0A1F6CJY9"/>
<evidence type="ECO:0000256" key="1">
    <source>
        <dbReference type="SAM" id="MobiDB-lite"/>
    </source>
</evidence>
<dbReference type="PANTHER" id="PTHR42774:SF3">
    <property type="entry name" value="KETOHEXOKINASE"/>
    <property type="match status" value="1"/>
</dbReference>
<dbReference type="InterPro" id="IPR029056">
    <property type="entry name" value="Ribokinase-like"/>
</dbReference>
<dbReference type="SUPFAM" id="SSF53613">
    <property type="entry name" value="Ribokinase-like"/>
    <property type="match status" value="1"/>
</dbReference>
<dbReference type="EMBL" id="MFKF01000229">
    <property type="protein sequence ID" value="OGG49539.1"/>
    <property type="molecule type" value="Genomic_DNA"/>
</dbReference>
<name>A0A1F6CJY9_HANXR</name>
<organism evidence="3 4">
    <name type="scientific">Handelsmanbacteria sp. (strain RIFCSPLOWO2_12_FULL_64_10)</name>
    <dbReference type="NCBI Taxonomy" id="1817868"/>
    <lineage>
        <taxon>Bacteria</taxon>
        <taxon>Candidatus Handelsmaniibacteriota</taxon>
    </lineage>
</organism>
<evidence type="ECO:0000313" key="3">
    <source>
        <dbReference type="EMBL" id="OGG49539.1"/>
    </source>
</evidence>
<accession>A0A1F6CJY9</accession>
<proteinExistence type="predicted"/>
<protein>
    <recommendedName>
        <fullName evidence="2">Carbohydrate kinase PfkB domain-containing protein</fullName>
    </recommendedName>
</protein>
<dbReference type="Pfam" id="PF00294">
    <property type="entry name" value="PfkB"/>
    <property type="match status" value="1"/>
</dbReference>
<evidence type="ECO:0000259" key="2">
    <source>
        <dbReference type="Pfam" id="PF00294"/>
    </source>
</evidence>
<sequence length="332" mass="35175">MTFPLSPGKILCYGVLCVDQVLRIPAHPDPDGHGRILSEGEHIGGEATNTAATLSRLGLTARLLGNAIGEDRWGDFFLREMRRFPGLDSSGVSADYSVRTPHTVILSVSDGTRTILGHFPDMRSAPLRPKDLEGVSLLTVDPFLGENATRAASAAKEMGIPILTVEIAPDHPLAACSTFVINSAGFIRRHRLGDDAEVAVGLLKEGVRGVIVTRGAEGCRAFHEDGTSASDPAFQTTVRDATGAGDAFRAGFICGLYYGWDLKDAIRFATATAAVNCRAVGGCGGVESLEQVQQFLRRGRPASPQGRSAPRPAVPRSRPVPSANEPIAPDVI</sequence>
<feature type="compositionally biased region" description="Low complexity" evidence="1">
    <location>
        <begin position="307"/>
        <end position="323"/>
    </location>
</feature>
<dbReference type="Gene3D" id="3.40.1190.20">
    <property type="match status" value="1"/>
</dbReference>
<comment type="caution">
    <text evidence="3">The sequence shown here is derived from an EMBL/GenBank/DDBJ whole genome shotgun (WGS) entry which is preliminary data.</text>
</comment>
<dbReference type="PANTHER" id="PTHR42774">
    <property type="entry name" value="PHOSPHOTRANSFERASE SYSTEM TRANSPORT PROTEIN"/>
    <property type="match status" value="1"/>
</dbReference>
<dbReference type="InterPro" id="IPR011611">
    <property type="entry name" value="PfkB_dom"/>
</dbReference>
<gene>
    <name evidence="3" type="ORF">A3F84_29035</name>
</gene>
<feature type="region of interest" description="Disordered" evidence="1">
    <location>
        <begin position="297"/>
        <end position="332"/>
    </location>
</feature>
<dbReference type="InterPro" id="IPR052562">
    <property type="entry name" value="Ketohexokinase-related"/>
</dbReference>
<reference evidence="3 4" key="1">
    <citation type="journal article" date="2016" name="Nat. Commun.">
        <title>Thousands of microbial genomes shed light on interconnected biogeochemical processes in an aquifer system.</title>
        <authorList>
            <person name="Anantharaman K."/>
            <person name="Brown C.T."/>
            <person name="Hug L.A."/>
            <person name="Sharon I."/>
            <person name="Castelle C.J."/>
            <person name="Probst A.J."/>
            <person name="Thomas B.C."/>
            <person name="Singh A."/>
            <person name="Wilkins M.J."/>
            <person name="Karaoz U."/>
            <person name="Brodie E.L."/>
            <person name="Williams K.H."/>
            <person name="Hubbard S.S."/>
            <person name="Banfield J.F."/>
        </authorList>
    </citation>
    <scope>NUCLEOTIDE SEQUENCE [LARGE SCALE GENOMIC DNA]</scope>
    <source>
        <strain evidence="4">RIFCSPLOWO2_12_FULL_64_10</strain>
    </source>
</reference>
<dbReference type="Proteomes" id="UP000178606">
    <property type="component" value="Unassembled WGS sequence"/>
</dbReference>
<evidence type="ECO:0000313" key="4">
    <source>
        <dbReference type="Proteomes" id="UP000178606"/>
    </source>
</evidence>
<feature type="domain" description="Carbohydrate kinase PfkB" evidence="2">
    <location>
        <begin position="9"/>
        <end position="284"/>
    </location>
</feature>